<gene>
    <name evidence="3" type="ORF">B1s21122_06255</name>
</gene>
<keyword evidence="3" id="KW-0223">Dioxygenase</keyword>
<name>A0A249JZF0_9ACTN</name>
<evidence type="ECO:0000313" key="4">
    <source>
        <dbReference type="Proteomes" id="UP000217153"/>
    </source>
</evidence>
<dbReference type="GO" id="GO:0046491">
    <property type="term" value="P:L-methylmalonyl-CoA metabolic process"/>
    <property type="evidence" value="ECO:0007669"/>
    <property type="project" value="TreeGrafter"/>
</dbReference>
<organism evidence="3 4">
    <name type="scientific">Candidatus Nanopelagicus limnae</name>
    <dbReference type="NCBI Taxonomy" id="1884634"/>
    <lineage>
        <taxon>Bacteria</taxon>
        <taxon>Bacillati</taxon>
        <taxon>Actinomycetota</taxon>
        <taxon>Actinomycetes</taxon>
        <taxon>Candidatus Nanopelagicales</taxon>
        <taxon>Candidatus Nanopelagicaceae</taxon>
        <taxon>Candidatus Nanopelagicus</taxon>
    </lineage>
</organism>
<dbReference type="InterPro" id="IPR037523">
    <property type="entry name" value="VOC_core"/>
</dbReference>
<dbReference type="PANTHER" id="PTHR43048">
    <property type="entry name" value="METHYLMALONYL-COA EPIMERASE"/>
    <property type="match status" value="1"/>
</dbReference>
<dbReference type="AlphaFoldDB" id="A0A249JZF0"/>
<accession>A0A249JZF0</accession>
<dbReference type="Proteomes" id="UP000217153">
    <property type="component" value="Chromosome"/>
</dbReference>
<evidence type="ECO:0000313" key="3">
    <source>
        <dbReference type="EMBL" id="ASY09901.2"/>
    </source>
</evidence>
<dbReference type="OrthoDB" id="7187210at2"/>
<dbReference type="GO" id="GO:0051213">
    <property type="term" value="F:dioxygenase activity"/>
    <property type="evidence" value="ECO:0007669"/>
    <property type="project" value="UniProtKB-KW"/>
</dbReference>
<dbReference type="SUPFAM" id="SSF54593">
    <property type="entry name" value="Glyoxalase/Bleomycin resistance protein/Dihydroxybiphenyl dioxygenase"/>
    <property type="match status" value="1"/>
</dbReference>
<evidence type="ECO:0000259" key="2">
    <source>
        <dbReference type="PROSITE" id="PS51819"/>
    </source>
</evidence>
<dbReference type="InterPro" id="IPR029068">
    <property type="entry name" value="Glyas_Bleomycin-R_OHBP_Dase"/>
</dbReference>
<reference evidence="4" key="1">
    <citation type="submission" date="2016-10" db="EMBL/GenBank/DDBJ databases">
        <title>High microdiversification within the ubiquitous acI lineage of Actinobacteria.</title>
        <authorList>
            <person name="Neuenschwander S.M."/>
            <person name="Salcher M."/>
            <person name="Ghai R."/>
            <person name="Pernthaler J."/>
        </authorList>
    </citation>
    <scope>NUCLEOTIDE SEQUENCE [LARGE SCALE GENOMIC DNA]</scope>
</reference>
<dbReference type="InterPro" id="IPR051785">
    <property type="entry name" value="MMCE/EMCE_epimerase"/>
</dbReference>
<feature type="domain" description="VOC" evidence="2">
    <location>
        <begin position="8"/>
        <end position="155"/>
    </location>
</feature>
<dbReference type="Gene3D" id="3.10.180.10">
    <property type="entry name" value="2,3-Dihydroxybiphenyl 1,2-Dioxygenase, domain 1"/>
    <property type="match status" value="1"/>
</dbReference>
<dbReference type="GO" id="GO:0004493">
    <property type="term" value="F:methylmalonyl-CoA epimerase activity"/>
    <property type="evidence" value="ECO:0007669"/>
    <property type="project" value="TreeGrafter"/>
</dbReference>
<dbReference type="PANTHER" id="PTHR43048:SF5">
    <property type="entry name" value="BLR5325 PROTEIN"/>
    <property type="match status" value="1"/>
</dbReference>
<dbReference type="GO" id="GO:0046872">
    <property type="term" value="F:metal ion binding"/>
    <property type="evidence" value="ECO:0007669"/>
    <property type="project" value="UniProtKB-KW"/>
</dbReference>
<protein>
    <submittedName>
        <fullName evidence="3">Putative dioxygenase</fullName>
    </submittedName>
</protein>
<keyword evidence="3" id="KW-0560">Oxidoreductase</keyword>
<proteinExistence type="predicted"/>
<dbReference type="PROSITE" id="PS51819">
    <property type="entry name" value="VOC"/>
    <property type="match status" value="1"/>
</dbReference>
<dbReference type="EMBL" id="CP016768">
    <property type="protein sequence ID" value="ASY09901.2"/>
    <property type="molecule type" value="Genomic_DNA"/>
</dbReference>
<dbReference type="Pfam" id="PF13669">
    <property type="entry name" value="Glyoxalase_4"/>
    <property type="match status" value="1"/>
</dbReference>
<evidence type="ECO:0000256" key="1">
    <source>
        <dbReference type="ARBA" id="ARBA00022723"/>
    </source>
</evidence>
<keyword evidence="4" id="KW-1185">Reference proteome</keyword>
<keyword evidence="1" id="KW-0479">Metal-binding</keyword>
<dbReference type="KEGG" id="abam:B1s21122_06255"/>
<sequence length="156" mass="17128">MGCELIENFRHIAFCVEDIDTATVFYKELGGTLVSSDLEEGVFIESLLGVPGVIIKTCKLHFKGGERLELMEFVAPQNKLDSESMPQTLMTKTGLHHIAFTVDNLEVAINIVIGHGGKVVGSVVRPDSEHSVHAVRSKHVYMIDPFGSLLHLAEDI</sequence>